<evidence type="ECO:0000256" key="5">
    <source>
        <dbReference type="ARBA" id="ARBA00022989"/>
    </source>
</evidence>
<proteinExistence type="predicted"/>
<keyword evidence="6 7" id="KW-0472">Membrane</keyword>
<feature type="domain" description="Major facilitator superfamily (MFS) profile" evidence="8">
    <location>
        <begin position="1"/>
        <end position="376"/>
    </location>
</feature>
<dbReference type="PRINTS" id="PR01035">
    <property type="entry name" value="TCRTETA"/>
</dbReference>
<dbReference type="InterPro" id="IPR020846">
    <property type="entry name" value="MFS_dom"/>
</dbReference>
<keyword evidence="10" id="KW-1185">Reference proteome</keyword>
<feature type="transmembrane region" description="Helical" evidence="7">
    <location>
        <begin position="64"/>
        <end position="87"/>
    </location>
</feature>
<feature type="transmembrane region" description="Helical" evidence="7">
    <location>
        <begin position="227"/>
        <end position="246"/>
    </location>
</feature>
<dbReference type="RefSeq" id="WP_185005757.1">
    <property type="nucleotide sequence ID" value="NZ_BAAAUI010000019.1"/>
</dbReference>
<feature type="transmembrane region" description="Helical" evidence="7">
    <location>
        <begin position="197"/>
        <end position="221"/>
    </location>
</feature>
<feature type="transmembrane region" description="Helical" evidence="7">
    <location>
        <begin position="156"/>
        <end position="176"/>
    </location>
</feature>
<feature type="transmembrane region" description="Helical" evidence="7">
    <location>
        <begin position="339"/>
        <end position="370"/>
    </location>
</feature>
<dbReference type="AlphaFoldDB" id="A0A7W7CFC8"/>
<reference evidence="9 10" key="1">
    <citation type="submission" date="2020-08" db="EMBL/GenBank/DDBJ databases">
        <title>Sequencing the genomes of 1000 actinobacteria strains.</title>
        <authorList>
            <person name="Klenk H.-P."/>
        </authorList>
    </citation>
    <scope>NUCLEOTIDE SEQUENCE [LARGE SCALE GENOMIC DNA]</scope>
    <source>
        <strain evidence="9 10">DSM 44230</strain>
    </source>
</reference>
<comment type="caution">
    <text evidence="9">The sequence shown here is derived from an EMBL/GenBank/DDBJ whole genome shotgun (WGS) entry which is preliminary data.</text>
</comment>
<dbReference type="PANTHER" id="PTHR23517">
    <property type="entry name" value="RESISTANCE PROTEIN MDTM, PUTATIVE-RELATED-RELATED"/>
    <property type="match status" value="1"/>
</dbReference>
<dbReference type="Gene3D" id="1.20.1250.20">
    <property type="entry name" value="MFS general substrate transporter like domains"/>
    <property type="match status" value="1"/>
</dbReference>
<dbReference type="PROSITE" id="PS50850">
    <property type="entry name" value="MFS"/>
    <property type="match status" value="1"/>
</dbReference>
<keyword evidence="2" id="KW-0813">Transport</keyword>
<comment type="subcellular location">
    <subcellularLocation>
        <location evidence="1">Cell membrane</location>
        <topology evidence="1">Multi-pass membrane protein</topology>
    </subcellularLocation>
</comment>
<dbReference type="InterPro" id="IPR001958">
    <property type="entry name" value="Tet-R_TetA/multi-R_MdtG-like"/>
</dbReference>
<feature type="transmembrane region" description="Helical" evidence="7">
    <location>
        <begin position="93"/>
        <end position="111"/>
    </location>
</feature>
<protein>
    <submittedName>
        <fullName evidence="9">MFS family permease</fullName>
    </submittedName>
</protein>
<evidence type="ECO:0000313" key="9">
    <source>
        <dbReference type="EMBL" id="MBB4680085.1"/>
    </source>
</evidence>
<dbReference type="Proteomes" id="UP000533598">
    <property type="component" value="Unassembled WGS sequence"/>
</dbReference>
<dbReference type="InterPro" id="IPR011701">
    <property type="entry name" value="MFS"/>
</dbReference>
<feature type="transmembrane region" description="Helical" evidence="7">
    <location>
        <begin position="132"/>
        <end position="150"/>
    </location>
</feature>
<keyword evidence="4 7" id="KW-0812">Transmembrane</keyword>
<dbReference type="GO" id="GO:0022857">
    <property type="term" value="F:transmembrane transporter activity"/>
    <property type="evidence" value="ECO:0007669"/>
    <property type="project" value="InterPro"/>
</dbReference>
<evidence type="ECO:0000256" key="7">
    <source>
        <dbReference type="SAM" id="Phobius"/>
    </source>
</evidence>
<evidence type="ECO:0000256" key="4">
    <source>
        <dbReference type="ARBA" id="ARBA00022692"/>
    </source>
</evidence>
<feature type="transmembrane region" description="Helical" evidence="7">
    <location>
        <begin position="267"/>
        <end position="295"/>
    </location>
</feature>
<name>A0A7W7CFC8_9PSEU</name>
<accession>A0A7W7CFC8</accession>
<gene>
    <name evidence="9" type="ORF">HNR67_006203</name>
</gene>
<keyword evidence="3" id="KW-1003">Cell membrane</keyword>
<dbReference type="SUPFAM" id="SSF103473">
    <property type="entry name" value="MFS general substrate transporter"/>
    <property type="match status" value="1"/>
</dbReference>
<evidence type="ECO:0000313" key="10">
    <source>
        <dbReference type="Proteomes" id="UP000533598"/>
    </source>
</evidence>
<sequence length="376" mass="36173">MFPLYAAGFVTAFGAHSIAAGLGGYTDHASLLTLGLLLAVYDGAEVVLKPVFGSLADRVGPRPVLLGGLLAFAVASVAFVLAGNPALVGVARLGQGAAAAAFSPAAGALVARLTPQSAQGRAFGGYGAWKGLGYTLGPVLGGILITLGGYPLLFGALGLLAVAVAVWVVLAVPAVPPLPRTRQTVLDLARRLGTGGFLRPTLALAGATAALSVGVGFLPVAGAEHGLGPLATGALVSLLAATAALVQPRVGRARDAGHIGDGPGMALGLTLAAAGMALAGVLPGVAALVVAAILIGAGTGLVTPIGFAHLAAGTPVERLGQTMGAAEVGRELGDAGGPLLVGAVAVAAGALGYGLIGLAVLLAALAMAAARAGGPR</sequence>
<dbReference type="EMBL" id="JACHMH010000001">
    <property type="protein sequence ID" value="MBB4680085.1"/>
    <property type="molecule type" value="Genomic_DNA"/>
</dbReference>
<keyword evidence="5 7" id="KW-1133">Transmembrane helix</keyword>
<organism evidence="9 10">
    <name type="scientific">Crossiella cryophila</name>
    <dbReference type="NCBI Taxonomy" id="43355"/>
    <lineage>
        <taxon>Bacteria</taxon>
        <taxon>Bacillati</taxon>
        <taxon>Actinomycetota</taxon>
        <taxon>Actinomycetes</taxon>
        <taxon>Pseudonocardiales</taxon>
        <taxon>Pseudonocardiaceae</taxon>
        <taxon>Crossiella</taxon>
    </lineage>
</organism>
<evidence type="ECO:0000256" key="1">
    <source>
        <dbReference type="ARBA" id="ARBA00004651"/>
    </source>
</evidence>
<evidence type="ECO:0000256" key="6">
    <source>
        <dbReference type="ARBA" id="ARBA00023136"/>
    </source>
</evidence>
<evidence type="ECO:0000259" key="8">
    <source>
        <dbReference type="PROSITE" id="PS50850"/>
    </source>
</evidence>
<dbReference type="GO" id="GO:0005886">
    <property type="term" value="C:plasma membrane"/>
    <property type="evidence" value="ECO:0007669"/>
    <property type="project" value="UniProtKB-SubCell"/>
</dbReference>
<dbReference type="Pfam" id="PF07690">
    <property type="entry name" value="MFS_1"/>
    <property type="match status" value="1"/>
</dbReference>
<evidence type="ECO:0000256" key="3">
    <source>
        <dbReference type="ARBA" id="ARBA00022475"/>
    </source>
</evidence>
<dbReference type="InterPro" id="IPR036259">
    <property type="entry name" value="MFS_trans_sf"/>
</dbReference>
<evidence type="ECO:0000256" key="2">
    <source>
        <dbReference type="ARBA" id="ARBA00022448"/>
    </source>
</evidence>
<dbReference type="InterPro" id="IPR050171">
    <property type="entry name" value="MFS_Transporters"/>
</dbReference>